<dbReference type="HOGENOM" id="CLU_028820_0_0_1"/>
<reference evidence="6" key="1">
    <citation type="journal article" date="2014" name="BMC Genomics">
        <title>Genome characteristics reveal the impact of lichenization on lichen-forming fungus Endocarpon pusillum Hedwig (Verrucariales, Ascomycota).</title>
        <authorList>
            <person name="Wang Y.-Y."/>
            <person name="Liu B."/>
            <person name="Zhang X.-Y."/>
            <person name="Zhou Q.-M."/>
            <person name="Zhang T."/>
            <person name="Li H."/>
            <person name="Yu Y.-F."/>
            <person name="Zhang X.-L."/>
            <person name="Hao X.-Y."/>
            <person name="Wang M."/>
            <person name="Wang L."/>
            <person name="Wei J.-C."/>
        </authorList>
    </citation>
    <scope>NUCLEOTIDE SEQUENCE [LARGE SCALE GENOMIC DNA]</scope>
    <source>
        <strain evidence="6">Z07020 / HMAS-L-300199</strain>
    </source>
</reference>
<dbReference type="PANTHER" id="PTHR16631:SF16">
    <property type="entry name" value="GPI-ANCHORED CELL WALL BETA-1,3-ENDOGLUCANASE EGLC"/>
    <property type="match status" value="1"/>
</dbReference>
<dbReference type="SUPFAM" id="SSF51445">
    <property type="entry name" value="(Trans)glycosidases"/>
    <property type="match status" value="1"/>
</dbReference>
<sequence length="356" mass="38267">MYLLGSFVTANWIALVTAQQQGYLGFNSGATLDSSKAKEQADFEREFRTAQGLRSSPGSFNSVRLYTNVQSGTTDAPISAFPAALATNTSMLLGIWCSGTTSIRNELTALQSAISQHGQPFADLVVGISVGSEDLYRISESGIENEAGIGTGPDEIVDFIQEVRSSIANTALSQKPVGHVDSWSAWANSSNSAVIEEADFIGTDLYPYYEKDKGNTFSNATTIFEYIYNETLSAAGNKPVWITETGWPAEGPMFGQAEASIENAKTYWDQIGCGLFGRTNVWWYTLRDSNPANKEKFAITDDLSTTPKFNLSCPADSGAPASINNDAQSAASMVGSDPLLWPMSLCAVLATVGWLI</sequence>
<protein>
    <recommendedName>
        <fullName evidence="7">Glucan endo-1,3-beta-glucosidase eglC</fullName>
    </recommendedName>
</protein>
<feature type="chain" id="PRO_5004611484" description="Glucan endo-1,3-beta-glucosidase eglC" evidence="4">
    <location>
        <begin position="19"/>
        <end position="356"/>
    </location>
</feature>
<evidence type="ECO:0000256" key="3">
    <source>
        <dbReference type="ARBA" id="ARBA00022801"/>
    </source>
</evidence>
<dbReference type="GO" id="GO:0042973">
    <property type="term" value="F:glucan endo-1,3-beta-D-glucosidase activity"/>
    <property type="evidence" value="ECO:0007669"/>
    <property type="project" value="TreeGrafter"/>
</dbReference>
<dbReference type="InterPro" id="IPR050732">
    <property type="entry name" value="Beta-glucan_modifiers"/>
</dbReference>
<keyword evidence="6" id="KW-1185">Reference proteome</keyword>
<proteinExistence type="inferred from homology"/>
<comment type="subcellular location">
    <subcellularLocation>
        <location evidence="1">Cell envelope</location>
    </subcellularLocation>
</comment>
<dbReference type="GO" id="GO:0071555">
    <property type="term" value="P:cell wall organization"/>
    <property type="evidence" value="ECO:0007669"/>
    <property type="project" value="TreeGrafter"/>
</dbReference>
<dbReference type="AlphaFoldDB" id="U1GJ27"/>
<dbReference type="OrthoDB" id="77201at2759"/>
<dbReference type="EMBL" id="KE721112">
    <property type="protein sequence ID" value="ERF72128.1"/>
    <property type="molecule type" value="Genomic_DNA"/>
</dbReference>
<dbReference type="RefSeq" id="XP_007802197.1">
    <property type="nucleotide sequence ID" value="XM_007804006.1"/>
</dbReference>
<dbReference type="OMA" id="TANWIAL"/>
<evidence type="ECO:0000313" key="5">
    <source>
        <dbReference type="EMBL" id="ERF72128.1"/>
    </source>
</evidence>
<evidence type="ECO:0000256" key="4">
    <source>
        <dbReference type="SAM" id="SignalP"/>
    </source>
</evidence>
<dbReference type="Proteomes" id="UP000019373">
    <property type="component" value="Unassembled WGS sequence"/>
</dbReference>
<evidence type="ECO:0000313" key="6">
    <source>
        <dbReference type="Proteomes" id="UP000019373"/>
    </source>
</evidence>
<evidence type="ECO:0000256" key="2">
    <source>
        <dbReference type="ARBA" id="ARBA00008773"/>
    </source>
</evidence>
<dbReference type="eggNOG" id="ENOG502SI3D">
    <property type="taxonomic scope" value="Eukaryota"/>
</dbReference>
<comment type="similarity">
    <text evidence="2">Belongs to the glycosyl hydrolase 17 family.</text>
</comment>
<dbReference type="Gene3D" id="3.20.20.80">
    <property type="entry name" value="Glycosidases"/>
    <property type="match status" value="1"/>
</dbReference>
<feature type="signal peptide" evidence="4">
    <location>
        <begin position="1"/>
        <end position="18"/>
    </location>
</feature>
<keyword evidence="3" id="KW-0378">Hydrolase</keyword>
<dbReference type="GO" id="GO:0009277">
    <property type="term" value="C:fungal-type cell wall"/>
    <property type="evidence" value="ECO:0007669"/>
    <property type="project" value="TreeGrafter"/>
</dbReference>
<dbReference type="GO" id="GO:0005576">
    <property type="term" value="C:extracellular region"/>
    <property type="evidence" value="ECO:0007669"/>
    <property type="project" value="TreeGrafter"/>
</dbReference>
<dbReference type="InterPro" id="IPR017853">
    <property type="entry name" value="GH"/>
</dbReference>
<evidence type="ECO:0008006" key="7">
    <source>
        <dbReference type="Google" id="ProtNLM"/>
    </source>
</evidence>
<keyword evidence="4" id="KW-0732">Signal</keyword>
<dbReference type="PANTHER" id="PTHR16631">
    <property type="entry name" value="GLUCAN 1,3-BETA-GLUCOSIDASE"/>
    <property type="match status" value="1"/>
</dbReference>
<dbReference type="GO" id="GO:0009986">
    <property type="term" value="C:cell surface"/>
    <property type="evidence" value="ECO:0007669"/>
    <property type="project" value="TreeGrafter"/>
</dbReference>
<accession>U1GJ27</accession>
<name>U1GJ27_ENDPU</name>
<gene>
    <name evidence="5" type="ORF">EPUS_02919</name>
</gene>
<organism evidence="5 6">
    <name type="scientific">Endocarpon pusillum (strain Z07020 / HMAS-L-300199)</name>
    <name type="common">Lichen-forming fungus</name>
    <dbReference type="NCBI Taxonomy" id="1263415"/>
    <lineage>
        <taxon>Eukaryota</taxon>
        <taxon>Fungi</taxon>
        <taxon>Dikarya</taxon>
        <taxon>Ascomycota</taxon>
        <taxon>Pezizomycotina</taxon>
        <taxon>Eurotiomycetes</taxon>
        <taxon>Chaetothyriomycetidae</taxon>
        <taxon>Verrucariales</taxon>
        <taxon>Verrucariaceae</taxon>
        <taxon>Endocarpon</taxon>
    </lineage>
</organism>
<dbReference type="GeneID" id="19237968"/>
<evidence type="ECO:0000256" key="1">
    <source>
        <dbReference type="ARBA" id="ARBA00004196"/>
    </source>
</evidence>